<protein>
    <submittedName>
        <fullName evidence="2">Uncharacterized protein</fullName>
    </submittedName>
</protein>
<gene>
    <name evidence="2" type="ORF">RRG08_009319</name>
</gene>
<sequence>MTWAPPHQTVQHRSITLPEHPKIEPVTPATGSGTPLPDHVVTSVRKRHRVAPTKYADLKRYVCVTDIFENGKKNKKLTGNQVLNEILVNSDSHEAFSNSD</sequence>
<evidence type="ECO:0000313" key="3">
    <source>
        <dbReference type="Proteomes" id="UP001283361"/>
    </source>
</evidence>
<evidence type="ECO:0000313" key="2">
    <source>
        <dbReference type="EMBL" id="KAK3774965.1"/>
    </source>
</evidence>
<organism evidence="2 3">
    <name type="scientific">Elysia crispata</name>
    <name type="common">lettuce slug</name>
    <dbReference type="NCBI Taxonomy" id="231223"/>
    <lineage>
        <taxon>Eukaryota</taxon>
        <taxon>Metazoa</taxon>
        <taxon>Spiralia</taxon>
        <taxon>Lophotrochozoa</taxon>
        <taxon>Mollusca</taxon>
        <taxon>Gastropoda</taxon>
        <taxon>Heterobranchia</taxon>
        <taxon>Euthyneura</taxon>
        <taxon>Panpulmonata</taxon>
        <taxon>Sacoglossa</taxon>
        <taxon>Placobranchoidea</taxon>
        <taxon>Plakobranchidae</taxon>
        <taxon>Elysia</taxon>
    </lineage>
</organism>
<comment type="caution">
    <text evidence="2">The sequence shown here is derived from an EMBL/GenBank/DDBJ whole genome shotgun (WGS) entry which is preliminary data.</text>
</comment>
<accession>A0AAE0ZSW5</accession>
<keyword evidence="3" id="KW-1185">Reference proteome</keyword>
<reference evidence="2" key="1">
    <citation type="journal article" date="2023" name="G3 (Bethesda)">
        <title>A reference genome for the long-term kleptoplast-retaining sea slug Elysia crispata morphotype clarki.</title>
        <authorList>
            <person name="Eastman K.E."/>
            <person name="Pendleton A.L."/>
            <person name="Shaikh M.A."/>
            <person name="Suttiyut T."/>
            <person name="Ogas R."/>
            <person name="Tomko P."/>
            <person name="Gavelis G."/>
            <person name="Widhalm J.R."/>
            <person name="Wisecaver J.H."/>
        </authorList>
    </citation>
    <scope>NUCLEOTIDE SEQUENCE</scope>
    <source>
        <strain evidence="2">ECLA1</strain>
    </source>
</reference>
<proteinExistence type="predicted"/>
<evidence type="ECO:0000256" key="1">
    <source>
        <dbReference type="SAM" id="MobiDB-lite"/>
    </source>
</evidence>
<feature type="region of interest" description="Disordered" evidence="1">
    <location>
        <begin position="1"/>
        <end position="39"/>
    </location>
</feature>
<dbReference type="EMBL" id="JAWDGP010003368">
    <property type="protein sequence ID" value="KAK3774965.1"/>
    <property type="molecule type" value="Genomic_DNA"/>
</dbReference>
<dbReference type="Proteomes" id="UP001283361">
    <property type="component" value="Unassembled WGS sequence"/>
</dbReference>
<dbReference type="AlphaFoldDB" id="A0AAE0ZSW5"/>
<name>A0AAE0ZSW5_9GAST</name>